<dbReference type="RefSeq" id="WP_122077179.1">
    <property type="nucleotide sequence ID" value="NZ_DALYQI010000032.1"/>
</dbReference>
<accession>A0ABX9V4V1</accession>
<evidence type="ECO:0000256" key="3">
    <source>
        <dbReference type="ARBA" id="ARBA00022692"/>
    </source>
</evidence>
<dbReference type="PANTHER" id="PTHR30238:SF0">
    <property type="entry name" value="THYLAKOID MEMBRANE PROTEIN TERC, CHLOROPLASTIC"/>
    <property type="match status" value="1"/>
</dbReference>
<evidence type="ECO:0000313" key="7">
    <source>
        <dbReference type="EMBL" id="RMI00905.1"/>
    </source>
</evidence>
<proteinExistence type="inferred from homology"/>
<feature type="transmembrane region" description="Helical" evidence="6">
    <location>
        <begin position="51"/>
        <end position="70"/>
    </location>
</feature>
<feature type="transmembrane region" description="Helical" evidence="6">
    <location>
        <begin position="208"/>
        <end position="229"/>
    </location>
</feature>
<evidence type="ECO:0000256" key="2">
    <source>
        <dbReference type="ARBA" id="ARBA00007511"/>
    </source>
</evidence>
<protein>
    <submittedName>
        <fullName evidence="7">TerC family protein</fullName>
    </submittedName>
</protein>
<keyword evidence="8" id="KW-1185">Reference proteome</keyword>
<feature type="transmembrane region" description="Helical" evidence="6">
    <location>
        <begin position="90"/>
        <end position="108"/>
    </location>
</feature>
<gene>
    <name evidence="7" type="ORF">EA795_10765</name>
</gene>
<feature type="transmembrane region" description="Helical" evidence="6">
    <location>
        <begin position="17"/>
        <end position="39"/>
    </location>
</feature>
<keyword evidence="5 6" id="KW-0472">Membrane</keyword>
<dbReference type="Pfam" id="PF03741">
    <property type="entry name" value="TerC"/>
    <property type="match status" value="1"/>
</dbReference>
<dbReference type="PANTHER" id="PTHR30238">
    <property type="entry name" value="MEMBRANE BOUND PREDICTED REDOX MODULATOR"/>
    <property type="match status" value="1"/>
</dbReference>
<keyword evidence="4 6" id="KW-1133">Transmembrane helix</keyword>
<dbReference type="NCBIfam" id="TIGR03718">
    <property type="entry name" value="R_switched_Alx"/>
    <property type="match status" value="1"/>
</dbReference>
<dbReference type="InterPro" id="IPR005496">
    <property type="entry name" value="Integral_membrane_TerC"/>
</dbReference>
<feature type="transmembrane region" description="Helical" evidence="6">
    <location>
        <begin position="115"/>
        <end position="137"/>
    </location>
</feature>
<feature type="transmembrane region" description="Helical" evidence="6">
    <location>
        <begin position="301"/>
        <end position="319"/>
    </location>
</feature>
<evidence type="ECO:0000256" key="5">
    <source>
        <dbReference type="ARBA" id="ARBA00023136"/>
    </source>
</evidence>
<evidence type="ECO:0000256" key="4">
    <source>
        <dbReference type="ARBA" id="ARBA00022989"/>
    </source>
</evidence>
<dbReference type="Proteomes" id="UP000269134">
    <property type="component" value="Unassembled WGS sequence"/>
</dbReference>
<sequence length="327" mass="36740">MTALHAFLATPFLGTPYWFWLAFLAIVLALLVFDLGVLHRDQHEIEMRESLLLYSGYFSVGMAFGGWVWWQLGATKALEFYTGFLVEQSLSMDNVFVMAMILGFFGIPRKYQHRVLFWGILGVIVLRAIMIGLGTALVQQFDWILYVFGAFLLFTGVKMLLSKDHEEHPDLSQNRLLVFLRRHIRVTDELHEGHFLVRLHDKASGKTLLYATPLLLALVLIELADLVFAVDSVPAVFAITQDPFIVYTSNIFAILGLRALYFALAALMHRFVYLKYALAIVLIFIGGKIFLHGFIKVPALLSLSVTLGVLAGGVLLSLLRTCARVDG</sequence>
<dbReference type="InterPro" id="IPR022369">
    <property type="entry name" value="Integral_membrane_TerC_rswitch"/>
</dbReference>
<organism evidence="7 8">
    <name type="scientific">Stutzerimonas nitrititolerans</name>
    <dbReference type="NCBI Taxonomy" id="2482751"/>
    <lineage>
        <taxon>Bacteria</taxon>
        <taxon>Pseudomonadati</taxon>
        <taxon>Pseudomonadota</taxon>
        <taxon>Gammaproteobacteria</taxon>
        <taxon>Pseudomonadales</taxon>
        <taxon>Pseudomonadaceae</taxon>
        <taxon>Stutzerimonas</taxon>
    </lineage>
</organism>
<dbReference type="EMBL" id="RFFL01000007">
    <property type="protein sequence ID" value="RMI00905.1"/>
    <property type="molecule type" value="Genomic_DNA"/>
</dbReference>
<comment type="subcellular location">
    <subcellularLocation>
        <location evidence="1">Membrane</location>
        <topology evidence="1">Multi-pass membrane protein</topology>
    </subcellularLocation>
</comment>
<keyword evidence="3 6" id="KW-0812">Transmembrane</keyword>
<name>A0ABX9V4V1_9GAMM</name>
<feature type="transmembrane region" description="Helical" evidence="6">
    <location>
        <begin position="244"/>
        <end position="264"/>
    </location>
</feature>
<reference evidence="7 8" key="1">
    <citation type="submission" date="2018-10" db="EMBL/GenBank/DDBJ databases">
        <title>Pseudomonas sp. GL14 genome.</title>
        <authorList>
            <person name="Peng J."/>
            <person name="Liu Z.-P."/>
        </authorList>
    </citation>
    <scope>NUCLEOTIDE SEQUENCE [LARGE SCALE GENOMIC DNA]</scope>
    <source>
        <strain evidence="7 8">GL14</strain>
    </source>
</reference>
<dbReference type="GeneID" id="84609522"/>
<comment type="similarity">
    <text evidence="2">Belongs to the TerC family.</text>
</comment>
<evidence type="ECO:0000256" key="1">
    <source>
        <dbReference type="ARBA" id="ARBA00004141"/>
    </source>
</evidence>
<evidence type="ECO:0000313" key="8">
    <source>
        <dbReference type="Proteomes" id="UP000269134"/>
    </source>
</evidence>
<feature type="transmembrane region" description="Helical" evidence="6">
    <location>
        <begin position="276"/>
        <end position="295"/>
    </location>
</feature>
<evidence type="ECO:0000256" key="6">
    <source>
        <dbReference type="SAM" id="Phobius"/>
    </source>
</evidence>
<comment type="caution">
    <text evidence="7">The sequence shown here is derived from an EMBL/GenBank/DDBJ whole genome shotgun (WGS) entry which is preliminary data.</text>
</comment>
<feature type="transmembrane region" description="Helical" evidence="6">
    <location>
        <begin position="143"/>
        <end position="161"/>
    </location>
</feature>